<reference evidence="1" key="1">
    <citation type="submission" date="2022-11" db="EMBL/GenBank/DDBJ databases">
        <title>Centuries of genome instability and evolution in soft-shell clam transmissible cancer (bioRxiv).</title>
        <authorList>
            <person name="Hart S.F.M."/>
            <person name="Yonemitsu M.A."/>
            <person name="Giersch R.M."/>
            <person name="Beal B.F."/>
            <person name="Arriagada G."/>
            <person name="Davis B.W."/>
            <person name="Ostrander E.A."/>
            <person name="Goff S.P."/>
            <person name="Metzger M.J."/>
        </authorList>
    </citation>
    <scope>NUCLEOTIDE SEQUENCE</scope>
    <source>
        <strain evidence="1">MELC-2E11</strain>
        <tissue evidence="1">Siphon/mantle</tissue>
    </source>
</reference>
<accession>A0ABY7F2G9</accession>
<dbReference type="PANTHER" id="PTHR31389:SF4">
    <property type="entry name" value="LD39211P"/>
    <property type="match status" value="1"/>
</dbReference>
<dbReference type="Proteomes" id="UP001164746">
    <property type="component" value="Chromosome 9"/>
</dbReference>
<dbReference type="EMBL" id="CP111020">
    <property type="protein sequence ID" value="WAR14974.1"/>
    <property type="molecule type" value="Genomic_DNA"/>
</dbReference>
<organism evidence="1 2">
    <name type="scientific">Mya arenaria</name>
    <name type="common">Soft-shell clam</name>
    <dbReference type="NCBI Taxonomy" id="6604"/>
    <lineage>
        <taxon>Eukaryota</taxon>
        <taxon>Metazoa</taxon>
        <taxon>Spiralia</taxon>
        <taxon>Lophotrochozoa</taxon>
        <taxon>Mollusca</taxon>
        <taxon>Bivalvia</taxon>
        <taxon>Autobranchia</taxon>
        <taxon>Heteroconchia</taxon>
        <taxon>Euheterodonta</taxon>
        <taxon>Imparidentia</taxon>
        <taxon>Neoheterodontei</taxon>
        <taxon>Myida</taxon>
        <taxon>Myoidea</taxon>
        <taxon>Myidae</taxon>
        <taxon>Mya</taxon>
    </lineage>
</organism>
<evidence type="ECO:0000313" key="1">
    <source>
        <dbReference type="EMBL" id="WAR14974.1"/>
    </source>
</evidence>
<proteinExistence type="predicted"/>
<name>A0ABY7F2G9_MYAAR</name>
<gene>
    <name evidence="1" type="ORF">MAR_005079</name>
</gene>
<evidence type="ECO:0000313" key="2">
    <source>
        <dbReference type="Proteomes" id="UP001164746"/>
    </source>
</evidence>
<sequence>MQHNCSEWFEDNFHLNIERVKLYQNMHDKRVNNTLKSSEHFQDVRFPVIVTAASRDFFDISQGLIQSIYVHLVPKYEDNFSWVWWADTSARFLSNDLDVALNYSRRHSILFFTYGKSLSIAQHTDRQTMKYLDEDYCKFRYFGEVEASFVLFHLDDVTKFVVTTWSSCALVKECMCPPNAKLSCSSKNSTDGQCHRYDQSILSIILRRLFHKQNNYPLVEQPIRIHTLKRGNTVKFFPTMA</sequence>
<protein>
    <submittedName>
        <fullName evidence="1">Uncharacterized protein</fullName>
    </submittedName>
</protein>
<keyword evidence="2" id="KW-1185">Reference proteome</keyword>
<dbReference type="PANTHER" id="PTHR31389">
    <property type="entry name" value="LD39211P"/>
    <property type="match status" value="1"/>
</dbReference>